<evidence type="ECO:0000256" key="1">
    <source>
        <dbReference type="ARBA" id="ARBA00001946"/>
    </source>
</evidence>
<feature type="region of interest" description="Disordered" evidence="18">
    <location>
        <begin position="1"/>
        <end position="45"/>
    </location>
</feature>
<dbReference type="SUPFAM" id="SSF53244">
    <property type="entry name" value="MurD-like peptide ligases, peptide-binding domain"/>
    <property type="match status" value="1"/>
</dbReference>
<dbReference type="GO" id="GO:0005524">
    <property type="term" value="F:ATP binding"/>
    <property type="evidence" value="ECO:0007669"/>
    <property type="project" value="UniProtKB-KW"/>
</dbReference>
<reference evidence="21" key="1">
    <citation type="journal article" date="2014" name="Int. J. Syst. Evol. Microbiol.">
        <title>Complete genome sequence of Corynebacterium casei LMG S-19264T (=DSM 44701T), isolated from a smear-ripened cheese.</title>
        <authorList>
            <consortium name="US DOE Joint Genome Institute (JGI-PGF)"/>
            <person name="Walter F."/>
            <person name="Albersmeier A."/>
            <person name="Kalinowski J."/>
            <person name="Ruckert C."/>
        </authorList>
    </citation>
    <scope>NUCLEOTIDE SEQUENCE</scope>
    <source>
        <strain evidence="21">JCM 4834</strain>
    </source>
</reference>
<dbReference type="GO" id="GO:0005737">
    <property type="term" value="C:cytoplasm"/>
    <property type="evidence" value="ECO:0007669"/>
    <property type="project" value="TreeGrafter"/>
</dbReference>
<evidence type="ECO:0000256" key="11">
    <source>
        <dbReference type="ARBA" id="ARBA00022741"/>
    </source>
</evidence>
<dbReference type="AlphaFoldDB" id="A0A918QV86"/>
<dbReference type="PROSITE" id="PS01012">
    <property type="entry name" value="FOLYLPOLYGLU_SYNT_2"/>
    <property type="match status" value="1"/>
</dbReference>
<organism evidence="21 22">
    <name type="scientific">Streptomyces subrutilus</name>
    <dbReference type="NCBI Taxonomy" id="36818"/>
    <lineage>
        <taxon>Bacteria</taxon>
        <taxon>Bacillati</taxon>
        <taxon>Actinomycetota</taxon>
        <taxon>Actinomycetes</taxon>
        <taxon>Kitasatosporales</taxon>
        <taxon>Streptomycetaceae</taxon>
        <taxon>Streptomyces</taxon>
    </lineage>
</organism>
<dbReference type="GO" id="GO:0046872">
    <property type="term" value="F:metal ion binding"/>
    <property type="evidence" value="ECO:0007669"/>
    <property type="project" value="UniProtKB-KW"/>
</dbReference>
<dbReference type="Proteomes" id="UP000634660">
    <property type="component" value="Unassembled WGS sequence"/>
</dbReference>
<dbReference type="Pfam" id="PF08245">
    <property type="entry name" value="Mur_ligase_M"/>
    <property type="match status" value="1"/>
</dbReference>
<comment type="caution">
    <text evidence="21">The sequence shown here is derived from an EMBL/GenBank/DDBJ whole genome shotgun (WGS) entry which is preliminary data.</text>
</comment>
<evidence type="ECO:0000256" key="5">
    <source>
        <dbReference type="ARBA" id="ARBA00011245"/>
    </source>
</evidence>
<keyword evidence="14" id="KW-0289">Folate biosynthesis</keyword>
<evidence type="ECO:0000256" key="6">
    <source>
        <dbReference type="ARBA" id="ARBA00013023"/>
    </source>
</evidence>
<evidence type="ECO:0000256" key="12">
    <source>
        <dbReference type="ARBA" id="ARBA00022840"/>
    </source>
</evidence>
<evidence type="ECO:0000256" key="4">
    <source>
        <dbReference type="ARBA" id="ARBA00008276"/>
    </source>
</evidence>
<dbReference type="GO" id="GO:0004326">
    <property type="term" value="F:tetrahydrofolylpolyglutamate synthase activity"/>
    <property type="evidence" value="ECO:0007669"/>
    <property type="project" value="UniProtKB-EC"/>
</dbReference>
<reference evidence="21" key="2">
    <citation type="submission" date="2020-09" db="EMBL/GenBank/DDBJ databases">
        <authorList>
            <person name="Sun Q."/>
            <person name="Ohkuma M."/>
        </authorList>
    </citation>
    <scope>NUCLEOTIDE SEQUENCE</scope>
    <source>
        <strain evidence="21">JCM 4834</strain>
    </source>
</reference>
<dbReference type="InterPro" id="IPR036565">
    <property type="entry name" value="Mur-like_cat_sf"/>
</dbReference>
<protein>
    <recommendedName>
        <fullName evidence="8">Dihydrofolate synthase/folylpolyglutamate synthase</fullName>
        <ecNumber evidence="6">6.3.2.12</ecNumber>
        <ecNumber evidence="7">6.3.2.17</ecNumber>
    </recommendedName>
    <alternativeName>
        <fullName evidence="15">Tetrahydrofolylpolyglutamate synthase</fullName>
    </alternativeName>
</protein>
<evidence type="ECO:0000256" key="16">
    <source>
        <dbReference type="ARBA" id="ARBA00047493"/>
    </source>
</evidence>
<comment type="cofactor">
    <cofactor evidence="1">
        <name>Mg(2+)</name>
        <dbReference type="ChEBI" id="CHEBI:18420"/>
    </cofactor>
</comment>
<proteinExistence type="inferred from homology"/>
<keyword evidence="9" id="KW-0436">Ligase</keyword>
<evidence type="ECO:0000259" key="19">
    <source>
        <dbReference type="Pfam" id="PF02875"/>
    </source>
</evidence>
<evidence type="ECO:0000256" key="7">
    <source>
        <dbReference type="ARBA" id="ARBA00013025"/>
    </source>
</evidence>
<dbReference type="InterPro" id="IPR013221">
    <property type="entry name" value="Mur_ligase_cen"/>
</dbReference>
<comment type="catalytic activity">
    <reaction evidence="17">
        <text>7,8-dihydropteroate + L-glutamate + ATP = 7,8-dihydrofolate + ADP + phosphate + H(+)</text>
        <dbReference type="Rhea" id="RHEA:23584"/>
        <dbReference type="ChEBI" id="CHEBI:15378"/>
        <dbReference type="ChEBI" id="CHEBI:17839"/>
        <dbReference type="ChEBI" id="CHEBI:29985"/>
        <dbReference type="ChEBI" id="CHEBI:30616"/>
        <dbReference type="ChEBI" id="CHEBI:43474"/>
        <dbReference type="ChEBI" id="CHEBI:57451"/>
        <dbReference type="ChEBI" id="CHEBI:456216"/>
        <dbReference type="EC" id="6.3.2.12"/>
    </reaction>
</comment>
<dbReference type="EC" id="6.3.2.17" evidence="7"/>
<dbReference type="GO" id="GO:0046656">
    <property type="term" value="P:folic acid biosynthetic process"/>
    <property type="evidence" value="ECO:0007669"/>
    <property type="project" value="UniProtKB-KW"/>
</dbReference>
<evidence type="ECO:0000256" key="10">
    <source>
        <dbReference type="ARBA" id="ARBA00022723"/>
    </source>
</evidence>
<feature type="domain" description="Mur ligase central" evidence="20">
    <location>
        <begin position="142"/>
        <end position="369"/>
    </location>
</feature>
<dbReference type="SUPFAM" id="SSF53623">
    <property type="entry name" value="MurD-like peptide ligases, catalytic domain"/>
    <property type="match status" value="1"/>
</dbReference>
<evidence type="ECO:0000259" key="20">
    <source>
        <dbReference type="Pfam" id="PF08245"/>
    </source>
</evidence>
<comment type="pathway">
    <text evidence="3">Cofactor biosynthesis; tetrahydrofolylpolyglutamate biosynthesis.</text>
</comment>
<comment type="pathway">
    <text evidence="2">Cofactor biosynthesis; tetrahydrofolate biosynthesis; 7,8-dihydrofolate from 2-amino-4-hydroxy-6-hydroxymethyl-7,8-dihydropteridine diphosphate and 4-aminobenzoate: step 2/2.</text>
</comment>
<evidence type="ECO:0000313" key="21">
    <source>
        <dbReference type="EMBL" id="GGZ74851.1"/>
    </source>
</evidence>
<dbReference type="FunFam" id="3.90.190.20:FF:000004">
    <property type="entry name" value="Dihydrofolate synthase/folylpolyglutamate synthase"/>
    <property type="match status" value="1"/>
</dbReference>
<comment type="catalytic activity">
    <reaction evidence="16">
        <text>(6S)-5,6,7,8-tetrahydrofolyl-(gamma-L-Glu)(n) + L-glutamate + ATP = (6S)-5,6,7,8-tetrahydrofolyl-(gamma-L-Glu)(n+1) + ADP + phosphate + H(+)</text>
        <dbReference type="Rhea" id="RHEA:10580"/>
        <dbReference type="Rhea" id="RHEA-COMP:14738"/>
        <dbReference type="Rhea" id="RHEA-COMP:14740"/>
        <dbReference type="ChEBI" id="CHEBI:15378"/>
        <dbReference type="ChEBI" id="CHEBI:29985"/>
        <dbReference type="ChEBI" id="CHEBI:30616"/>
        <dbReference type="ChEBI" id="CHEBI:43474"/>
        <dbReference type="ChEBI" id="CHEBI:141005"/>
        <dbReference type="ChEBI" id="CHEBI:456216"/>
        <dbReference type="EC" id="6.3.2.17"/>
    </reaction>
</comment>
<comment type="subunit">
    <text evidence="5">Monomer.</text>
</comment>
<evidence type="ECO:0000256" key="2">
    <source>
        <dbReference type="ARBA" id="ARBA00004799"/>
    </source>
</evidence>
<dbReference type="NCBIfam" id="NF047860">
    <property type="entry name" value="Tet-DihydfolSynFolCMyb"/>
    <property type="match status" value="1"/>
</dbReference>
<keyword evidence="12" id="KW-0067">ATP-binding</keyword>
<name>A0A918QV86_9ACTN</name>
<sequence>MHNDLVAPAAEGPETPGPKVPPVAVRRLGSVSEQQPESHGPDDLDHRLDEFDQIVAEESERDPDLAVIEAGSRTLRALAGPPQGDAVPAHPTDPEVARALLEVEQELATRWGETKLEPSVSRIAALMDVLGEPQRAYPSVHVTGTNGKTSTARMIECLLNAFELRTGRYTSPHVQSVTERISLDGAPISAERFVETYHDIKPYVEMVDAAEEYRLSFFEVLTGMAYAAFADAPVDAAVVEVGMGGTWDATNVIDGSVAVVTPISLDHTDRLGSTPGEIAGEKGGVIKQGATVILAQQPVDAAQVLLKKAVEVDATVAREGMEFGVVSREVAVGGQQLTLRGVGGEYDGIFLPLYGAHMARNAAVALAAVEAFFGIGQEHARALDVETVRKAFASVTSPGRMEVVRRSPTVVLDAAHNPAGAAATAEAVTESFGFSRLVGVVAASEGKDVRGVLEAFEPIFAEVVVTENSSHRSMGADELAGVAVEVFGADRVQVEPRLDDALEAAITLAEEEAEYGGAGVLVTGSVITVGEARLLMKRG</sequence>
<evidence type="ECO:0000313" key="22">
    <source>
        <dbReference type="Proteomes" id="UP000634660"/>
    </source>
</evidence>
<dbReference type="InterPro" id="IPR036615">
    <property type="entry name" value="Mur_ligase_C_dom_sf"/>
</dbReference>
<dbReference type="InterPro" id="IPR004101">
    <property type="entry name" value="Mur_ligase_C"/>
</dbReference>
<gene>
    <name evidence="21" type="ORF">GCM10010371_38360</name>
</gene>
<dbReference type="Gene3D" id="3.90.190.20">
    <property type="entry name" value="Mur ligase, C-terminal domain"/>
    <property type="match status" value="1"/>
</dbReference>
<dbReference type="FunFam" id="3.40.1190.10:FF:000004">
    <property type="entry name" value="Dihydrofolate synthase/folylpolyglutamate synthase"/>
    <property type="match status" value="1"/>
</dbReference>
<evidence type="ECO:0000256" key="8">
    <source>
        <dbReference type="ARBA" id="ARBA00019357"/>
    </source>
</evidence>
<evidence type="ECO:0000256" key="18">
    <source>
        <dbReference type="SAM" id="MobiDB-lite"/>
    </source>
</evidence>
<dbReference type="PANTHER" id="PTHR11136:SF0">
    <property type="entry name" value="DIHYDROFOLATE SYNTHETASE-RELATED"/>
    <property type="match status" value="1"/>
</dbReference>
<dbReference type="EMBL" id="BMVX01000013">
    <property type="protein sequence ID" value="GGZ74851.1"/>
    <property type="molecule type" value="Genomic_DNA"/>
</dbReference>
<keyword evidence="10" id="KW-0479">Metal-binding</keyword>
<accession>A0A918QV86</accession>
<dbReference type="EC" id="6.3.2.12" evidence="6"/>
<evidence type="ECO:0000256" key="13">
    <source>
        <dbReference type="ARBA" id="ARBA00022842"/>
    </source>
</evidence>
<keyword evidence="11" id="KW-0547">Nucleotide-binding</keyword>
<dbReference type="InterPro" id="IPR001645">
    <property type="entry name" value="Folylpolyglutamate_synth"/>
</dbReference>
<dbReference type="InterPro" id="IPR018109">
    <property type="entry name" value="Folylpolyglutamate_synth_CS"/>
</dbReference>
<feature type="domain" description="Mur ligase C-terminal" evidence="19">
    <location>
        <begin position="399"/>
        <end position="525"/>
    </location>
</feature>
<evidence type="ECO:0000256" key="14">
    <source>
        <dbReference type="ARBA" id="ARBA00022909"/>
    </source>
</evidence>
<evidence type="ECO:0000256" key="17">
    <source>
        <dbReference type="ARBA" id="ARBA00049161"/>
    </source>
</evidence>
<comment type="similarity">
    <text evidence="4">Belongs to the folylpolyglutamate synthase family.</text>
</comment>
<evidence type="ECO:0000256" key="3">
    <source>
        <dbReference type="ARBA" id="ARBA00005150"/>
    </source>
</evidence>
<dbReference type="NCBIfam" id="TIGR01499">
    <property type="entry name" value="folC"/>
    <property type="match status" value="1"/>
</dbReference>
<dbReference type="PANTHER" id="PTHR11136">
    <property type="entry name" value="FOLYLPOLYGLUTAMATE SYNTHASE-RELATED"/>
    <property type="match status" value="1"/>
</dbReference>
<evidence type="ECO:0000256" key="15">
    <source>
        <dbReference type="ARBA" id="ARBA00030592"/>
    </source>
</evidence>
<dbReference type="Pfam" id="PF02875">
    <property type="entry name" value="Mur_ligase_C"/>
    <property type="match status" value="1"/>
</dbReference>
<keyword evidence="13" id="KW-0460">Magnesium</keyword>
<dbReference type="GO" id="GO:0008841">
    <property type="term" value="F:dihydrofolate synthase activity"/>
    <property type="evidence" value="ECO:0007669"/>
    <property type="project" value="UniProtKB-EC"/>
</dbReference>
<evidence type="ECO:0000256" key="9">
    <source>
        <dbReference type="ARBA" id="ARBA00022598"/>
    </source>
</evidence>
<dbReference type="Gene3D" id="3.40.1190.10">
    <property type="entry name" value="Mur-like, catalytic domain"/>
    <property type="match status" value="1"/>
</dbReference>